<feature type="transmembrane region" description="Helical" evidence="1">
    <location>
        <begin position="100"/>
        <end position="124"/>
    </location>
</feature>
<dbReference type="EMBL" id="JABXOR010001125">
    <property type="protein sequence ID" value="NVP02084.1"/>
    <property type="molecule type" value="Genomic_DNA"/>
</dbReference>
<accession>A0A850QW82</accession>
<reference evidence="2 3" key="1">
    <citation type="submission" date="2020-06" db="EMBL/GenBank/DDBJ databases">
        <title>Photobacterium damselae subsp. damselae comparative genomics.</title>
        <authorList>
            <person name="Osorio C.R."/>
        </authorList>
    </citation>
    <scope>NUCLEOTIDE SEQUENCE [LARGE SCALE GENOMIC DNA]</scope>
    <source>
        <strain evidence="2 3">TW250/03</strain>
    </source>
</reference>
<name>A0A850QW82_PHODD</name>
<sequence>MKYLLVSVVSFIYASILSSIPSVYFRDRVNYYIYAKDFDRISSQYSTFSSKLFNEPIFLYINNFFSFISSDKLILYFVFFIAFTCSFMILNYSRNAMYGLLGLCLLFFIPQTFHLQLVILRQGIATSLLLWFIFFNHNKLDYKLLLFVLLLSFIHTSFFILLGMLLIDKILIDKNIRFFAQLTYGIFIGFSYHLIGIVFSIRQVTESHMESVGSVSGISFIIWSSILYYIYRYYRATNDIIILISIYGLIFYLSNYFISPISGRIFSTFLPFILITLLKNMTKQRVVILIFLLLSNLLIFPTTISNNSLLIKIPSLF</sequence>
<feature type="transmembrane region" description="Helical" evidence="1">
    <location>
        <begin position="264"/>
        <end position="279"/>
    </location>
</feature>
<keyword evidence="1" id="KW-1133">Transmembrane helix</keyword>
<evidence type="ECO:0000313" key="3">
    <source>
        <dbReference type="Proteomes" id="UP000533429"/>
    </source>
</evidence>
<feature type="transmembrane region" description="Helical" evidence="1">
    <location>
        <begin position="213"/>
        <end position="231"/>
    </location>
</feature>
<protein>
    <submittedName>
        <fullName evidence="2">EpsG family protein</fullName>
    </submittedName>
</protein>
<feature type="transmembrane region" description="Helical" evidence="1">
    <location>
        <begin position="73"/>
        <end position="93"/>
    </location>
</feature>
<keyword evidence="1" id="KW-0472">Membrane</keyword>
<organism evidence="2 3">
    <name type="scientific">Photobacterium damselae subsp. damselae</name>
    <name type="common">Listonella damsela</name>
    <dbReference type="NCBI Taxonomy" id="85581"/>
    <lineage>
        <taxon>Bacteria</taxon>
        <taxon>Pseudomonadati</taxon>
        <taxon>Pseudomonadota</taxon>
        <taxon>Gammaproteobacteria</taxon>
        <taxon>Vibrionales</taxon>
        <taxon>Vibrionaceae</taxon>
        <taxon>Photobacterium</taxon>
    </lineage>
</organism>
<dbReference type="Pfam" id="PF14897">
    <property type="entry name" value="EpsG"/>
    <property type="match status" value="1"/>
</dbReference>
<dbReference type="Proteomes" id="UP000533429">
    <property type="component" value="Unassembled WGS sequence"/>
</dbReference>
<keyword evidence="1" id="KW-0812">Transmembrane</keyword>
<feature type="transmembrane region" description="Helical" evidence="1">
    <location>
        <begin position="286"/>
        <end position="304"/>
    </location>
</feature>
<dbReference type="AlphaFoldDB" id="A0A850QW82"/>
<feature type="transmembrane region" description="Helical" evidence="1">
    <location>
        <begin position="144"/>
        <end position="167"/>
    </location>
</feature>
<gene>
    <name evidence="2" type="ORF">HWA77_17870</name>
</gene>
<dbReference type="InterPro" id="IPR049458">
    <property type="entry name" value="EpsG-like"/>
</dbReference>
<feature type="transmembrane region" description="Helical" evidence="1">
    <location>
        <begin position="240"/>
        <end position="258"/>
    </location>
</feature>
<comment type="caution">
    <text evidence="2">The sequence shown here is derived from an EMBL/GenBank/DDBJ whole genome shotgun (WGS) entry which is preliminary data.</text>
</comment>
<proteinExistence type="predicted"/>
<evidence type="ECO:0000256" key="1">
    <source>
        <dbReference type="SAM" id="Phobius"/>
    </source>
</evidence>
<evidence type="ECO:0000313" key="2">
    <source>
        <dbReference type="EMBL" id="NVP02084.1"/>
    </source>
</evidence>
<feature type="transmembrane region" description="Helical" evidence="1">
    <location>
        <begin position="179"/>
        <end position="201"/>
    </location>
</feature>